<dbReference type="EMBL" id="WKJM01000024">
    <property type="protein sequence ID" value="MRX10821.1"/>
    <property type="molecule type" value="Genomic_DNA"/>
</dbReference>
<proteinExistence type="predicted"/>
<dbReference type="SUPFAM" id="SSF46767">
    <property type="entry name" value="Methylated DNA-protein cysteine methyltransferase, C-terminal domain"/>
    <property type="match status" value="1"/>
</dbReference>
<name>A0A6L5QPK7_9BURK</name>
<sequence length="278" mass="29696">MRMISSPSQPATPASASHAAWWWPANKPVLNGRVEHLYLQPVRGQPGVALAPDAAMRCKAGLGIHGDVHAHRLSPRQVLVTLASELRDLRIAPGALLENIVISSDRPELFRPGSALLTASGVEIRLTMFCEPCKRIAPVAADFSRLVHRRGVLGVFATGGEIRIGDAVRLIGERYTPLPESAYQKFLAFVPTIPPGRVVRYVDVTVAIGVAGGFVRALPGYIRRSAGLGLPLHRIVNARGALLPFIPGQAGKLLAEGVIQRSDAATVDLAAFLWQGAA</sequence>
<comment type="caution">
    <text evidence="2">The sequence shown here is derived from an EMBL/GenBank/DDBJ whole genome shotgun (WGS) entry which is preliminary data.</text>
</comment>
<dbReference type="InterPro" id="IPR036388">
    <property type="entry name" value="WH-like_DNA-bd_sf"/>
</dbReference>
<reference evidence="2 3" key="1">
    <citation type="submission" date="2019-11" db="EMBL/GenBank/DDBJ databases">
        <title>Novel species isolated from a subtropical stream in China.</title>
        <authorList>
            <person name="Lu H."/>
        </authorList>
    </citation>
    <scope>NUCLEOTIDE SEQUENCE [LARGE SCALE GENOMIC DNA]</scope>
    <source>
        <strain evidence="2 3">FT25W</strain>
    </source>
</reference>
<dbReference type="AlphaFoldDB" id="A0A6L5QPK7"/>
<evidence type="ECO:0000313" key="2">
    <source>
        <dbReference type="EMBL" id="MRX10821.1"/>
    </source>
</evidence>
<dbReference type="InterPro" id="IPR011037">
    <property type="entry name" value="Pyrv_Knase-like_insert_dom_sf"/>
</dbReference>
<keyword evidence="3" id="KW-1185">Reference proteome</keyword>
<dbReference type="GO" id="GO:0003824">
    <property type="term" value="F:catalytic activity"/>
    <property type="evidence" value="ECO:0007669"/>
    <property type="project" value="InterPro"/>
</dbReference>
<gene>
    <name evidence="2" type="ORF">GJ697_23610</name>
</gene>
<accession>A0A6L5QPK7</accession>
<dbReference type="Gene3D" id="1.10.10.10">
    <property type="entry name" value="Winged helix-like DNA-binding domain superfamily/Winged helix DNA-binding domain"/>
    <property type="match status" value="1"/>
</dbReference>
<evidence type="ECO:0000259" key="1">
    <source>
        <dbReference type="PROSITE" id="PS51340"/>
    </source>
</evidence>
<feature type="domain" description="MOSC" evidence="1">
    <location>
        <begin position="32"/>
        <end position="171"/>
    </location>
</feature>
<evidence type="ECO:0000313" key="3">
    <source>
        <dbReference type="Proteomes" id="UP000481037"/>
    </source>
</evidence>
<dbReference type="PROSITE" id="PS51340">
    <property type="entry name" value="MOSC"/>
    <property type="match status" value="1"/>
</dbReference>
<dbReference type="Gene3D" id="2.40.33.20">
    <property type="entry name" value="PK beta-barrel domain-like"/>
    <property type="match status" value="1"/>
</dbReference>
<dbReference type="GO" id="GO:0030151">
    <property type="term" value="F:molybdenum ion binding"/>
    <property type="evidence" value="ECO:0007669"/>
    <property type="project" value="InterPro"/>
</dbReference>
<dbReference type="SUPFAM" id="SSF50800">
    <property type="entry name" value="PK beta-barrel domain-like"/>
    <property type="match status" value="1"/>
</dbReference>
<protein>
    <recommendedName>
        <fullName evidence="1">MOSC domain-containing protein</fullName>
    </recommendedName>
</protein>
<dbReference type="Proteomes" id="UP000481037">
    <property type="component" value="Unassembled WGS sequence"/>
</dbReference>
<dbReference type="InterPro" id="IPR005302">
    <property type="entry name" value="MoCF_Sase_C"/>
</dbReference>
<dbReference type="GO" id="GO:0030170">
    <property type="term" value="F:pyridoxal phosphate binding"/>
    <property type="evidence" value="ECO:0007669"/>
    <property type="project" value="InterPro"/>
</dbReference>
<organism evidence="2 3">
    <name type="scientific">Duganella alba</name>
    <dbReference type="NCBI Taxonomy" id="2666081"/>
    <lineage>
        <taxon>Bacteria</taxon>
        <taxon>Pseudomonadati</taxon>
        <taxon>Pseudomonadota</taxon>
        <taxon>Betaproteobacteria</taxon>
        <taxon>Burkholderiales</taxon>
        <taxon>Oxalobacteraceae</taxon>
        <taxon>Telluria group</taxon>
        <taxon>Duganella</taxon>
    </lineage>
</organism>
<dbReference type="InterPro" id="IPR036217">
    <property type="entry name" value="MethylDNA_cys_MeTrfase_DNAb"/>
</dbReference>
<dbReference type="Pfam" id="PF03473">
    <property type="entry name" value="MOSC"/>
    <property type="match status" value="1"/>
</dbReference>